<dbReference type="InterPro" id="IPR029058">
    <property type="entry name" value="AB_hydrolase_fold"/>
</dbReference>
<dbReference type="Gene3D" id="3.40.50.1820">
    <property type="entry name" value="alpha/beta hydrolase"/>
    <property type="match status" value="1"/>
</dbReference>
<dbReference type="EMBL" id="GEYN01000034">
    <property type="protein sequence ID" value="JAV02095.1"/>
    <property type="molecule type" value="mRNA"/>
</dbReference>
<dbReference type="InterPro" id="IPR019819">
    <property type="entry name" value="Carboxylesterase_B_CS"/>
</dbReference>
<evidence type="ECO:0000313" key="3">
    <source>
        <dbReference type="EMBL" id="JAV02095.1"/>
    </source>
</evidence>
<organism evidence="3">
    <name type="scientific">Plutella xylostella</name>
    <name type="common">Diamondback moth</name>
    <name type="synonym">Plutella maculipennis</name>
    <dbReference type="NCBI Taxonomy" id="51655"/>
    <lineage>
        <taxon>Eukaryota</taxon>
        <taxon>Metazoa</taxon>
        <taxon>Ecdysozoa</taxon>
        <taxon>Arthropoda</taxon>
        <taxon>Hexapoda</taxon>
        <taxon>Insecta</taxon>
        <taxon>Pterygota</taxon>
        <taxon>Neoptera</taxon>
        <taxon>Endopterygota</taxon>
        <taxon>Lepidoptera</taxon>
        <taxon>Glossata</taxon>
        <taxon>Ditrysia</taxon>
        <taxon>Yponomeutoidea</taxon>
        <taxon>Plutellidae</taxon>
        <taxon>Plutella</taxon>
    </lineage>
</organism>
<dbReference type="Pfam" id="PF00135">
    <property type="entry name" value="COesterase"/>
    <property type="match status" value="1"/>
</dbReference>
<dbReference type="InterPro" id="IPR002018">
    <property type="entry name" value="CarbesteraseB"/>
</dbReference>
<evidence type="ECO:0000256" key="1">
    <source>
        <dbReference type="ARBA" id="ARBA00023180"/>
    </source>
</evidence>
<evidence type="ECO:0000259" key="2">
    <source>
        <dbReference type="Pfam" id="PF00135"/>
    </source>
</evidence>
<protein>
    <submittedName>
        <fullName evidence="3">Carboxyl/cholinesterase-019a</fullName>
    </submittedName>
</protein>
<reference evidence="3" key="1">
    <citation type="submission" date="2016-08" db="EMBL/GenBank/DDBJ databases">
        <title>Transcriptome of the diamond-back moth (Plutella xylostella).</title>
        <authorList>
            <person name="He P."/>
        </authorList>
    </citation>
    <scope>NUCLEOTIDE SEQUENCE</scope>
    <source>
        <strain evidence="3">Lab strain</strain>
        <tissue evidence="3">Multi</tissue>
    </source>
</reference>
<sequence>MASCQVKVEQGILQGKATSMHNCRQYYSFEGIPYAKPPVGPLRFRDPQPVEPWTGIRDATKPGNRCAQINPLKPSKMEGSEDCLYLNIYTPNLPQHEINKLPVLFYVHGGRYVLGYADYYRPDYWLSKDMVVVTTNYRLHIFGFLSLHTKEVPGNAGLKDTVMALQWVKDNISRFNGDPGNITVFGESAGAGTVTSFLTSKMTDGLFHKVIFESGICVSDLFMVEENVIDRAKFASSQLGSEATEIKDIHDTLMTASSEDLCLAVCAAEMEKPTIDAFFLPVVEKEFDGVERFFEEYPYNSLKGNRMKKVPILCGYSCYEGALFLQRDQDGNIMYRDDLNFFLPRYLFIEDGSNREKKIVSALHKFYFNSKPVDDSTKKEYLDFVSDAYFVRDIFIGLEIMAKHIKYLYVYRFNYAGNMNTRVMKSLGVKGACHGDILQYQFYRKNKYDESTNEDKKMVAFLTEAWYNFMKTGKPSWSSQELEWQPYTKENRKMLNISNELTLVDNPELKRMLFWKQVMGERSKL</sequence>
<dbReference type="PANTHER" id="PTHR11559">
    <property type="entry name" value="CARBOXYLESTERASE"/>
    <property type="match status" value="1"/>
</dbReference>
<keyword evidence="1" id="KW-0325">Glycoprotein</keyword>
<dbReference type="OrthoDB" id="19653at2759"/>
<dbReference type="InterPro" id="IPR050309">
    <property type="entry name" value="Type-B_Carboxylest/Lipase"/>
</dbReference>
<dbReference type="SUPFAM" id="SSF53474">
    <property type="entry name" value="alpha/beta-Hydrolases"/>
    <property type="match status" value="1"/>
</dbReference>
<dbReference type="AlphaFoldDB" id="A0A1L8D6S5"/>
<accession>A0A1L8D6S5</accession>
<feature type="domain" description="Carboxylesterase type B" evidence="2">
    <location>
        <begin position="5"/>
        <end position="515"/>
    </location>
</feature>
<dbReference type="PROSITE" id="PS00941">
    <property type="entry name" value="CARBOXYLESTERASE_B_2"/>
    <property type="match status" value="1"/>
</dbReference>
<proteinExistence type="evidence at transcript level"/>
<dbReference type="GeneID" id="105387863"/>
<dbReference type="KEGG" id="pxy:105387863"/>
<name>A0A1L8D6S5_PLUXY</name>